<gene>
    <name evidence="2" type="ORF">H103_04702</name>
</gene>
<reference evidence="2" key="1">
    <citation type="submission" date="2014-02" db="EMBL/GenBank/DDBJ databases">
        <title>The Genome Sequence of Trichophyton rubrum (morphotype fischeri) CBS 288.86.</title>
        <authorList>
            <consortium name="The Broad Institute Genomics Platform"/>
            <person name="Cuomo C.A."/>
            <person name="White T.C."/>
            <person name="Graser Y."/>
            <person name="Martinez-Rossi N."/>
            <person name="Heitman J."/>
            <person name="Young S.K."/>
            <person name="Zeng Q."/>
            <person name="Gargeya S."/>
            <person name="Abouelleil A."/>
            <person name="Alvarado L."/>
            <person name="Chapman S.B."/>
            <person name="Gainer-Dewar J."/>
            <person name="Goldberg J."/>
            <person name="Griggs A."/>
            <person name="Gujja S."/>
            <person name="Hansen M."/>
            <person name="Howarth C."/>
            <person name="Imamovic A."/>
            <person name="Larimer J."/>
            <person name="Martinez D."/>
            <person name="Murphy C."/>
            <person name="Pearson M.D."/>
            <person name="Persinoti G."/>
            <person name="Poon T."/>
            <person name="Priest M."/>
            <person name="Roberts A.D."/>
            <person name="Saif S."/>
            <person name="Shea T.D."/>
            <person name="Sykes S.N."/>
            <person name="Wortman J."/>
            <person name="Nusbaum C."/>
            <person name="Birren B."/>
        </authorList>
    </citation>
    <scope>NUCLEOTIDE SEQUENCE [LARGE SCALE GENOMIC DNA]</scope>
    <source>
        <strain evidence="2">CBS 288.86</strain>
    </source>
</reference>
<evidence type="ECO:0000313" key="2">
    <source>
        <dbReference type="EMBL" id="EZF52154.1"/>
    </source>
</evidence>
<feature type="compositionally biased region" description="Polar residues" evidence="1">
    <location>
        <begin position="58"/>
        <end position="69"/>
    </location>
</feature>
<dbReference type="Proteomes" id="UP000023758">
    <property type="component" value="Unassembled WGS sequence"/>
</dbReference>
<evidence type="ECO:0000256" key="1">
    <source>
        <dbReference type="SAM" id="MobiDB-lite"/>
    </source>
</evidence>
<name>A0A022W1M4_TRIRU</name>
<feature type="compositionally biased region" description="Basic and acidic residues" evidence="1">
    <location>
        <begin position="70"/>
        <end position="80"/>
    </location>
</feature>
<dbReference type="HOGENOM" id="CLU_2086537_0_0_1"/>
<organism evidence="2">
    <name type="scientific">Trichophyton rubrum CBS 288.86</name>
    <dbReference type="NCBI Taxonomy" id="1215330"/>
    <lineage>
        <taxon>Eukaryota</taxon>
        <taxon>Fungi</taxon>
        <taxon>Dikarya</taxon>
        <taxon>Ascomycota</taxon>
        <taxon>Pezizomycotina</taxon>
        <taxon>Eurotiomycetes</taxon>
        <taxon>Eurotiomycetidae</taxon>
        <taxon>Onygenales</taxon>
        <taxon>Arthrodermataceae</taxon>
        <taxon>Trichophyton</taxon>
    </lineage>
</organism>
<feature type="region of interest" description="Disordered" evidence="1">
    <location>
        <begin position="55"/>
        <end position="117"/>
    </location>
</feature>
<sequence length="117" mass="12726">MLITMFSSSLFLFPPESFPVSAGIVRARCPYSPEGPWPLATAINLSLKGYAYKPYSKPVTSDTTASKAANNRDDGKDRTVPAKATADVNAKNKETPRTAPDYSKPPPRPCYTCGEMH</sequence>
<dbReference type="EMBL" id="KK207856">
    <property type="protein sequence ID" value="EZF52154.1"/>
    <property type="molecule type" value="Genomic_DNA"/>
</dbReference>
<proteinExistence type="predicted"/>
<accession>A0A022W1M4</accession>
<protein>
    <submittedName>
        <fullName evidence="2">Uncharacterized protein</fullName>
    </submittedName>
</protein>
<dbReference type="AlphaFoldDB" id="A0A022W1M4"/>